<evidence type="ECO:0000313" key="2">
    <source>
        <dbReference type="EMBL" id="ORY36897.1"/>
    </source>
</evidence>
<keyword evidence="3" id="KW-1185">Reference proteome</keyword>
<sequence>MSYQQPQGPPPATTTYAQPATAPAQYPPQGDFQVAQGQQQYYAAPNGQPQMVQQPSTDKGAGGDSGAGFCVGCLACCAICECCYDTMGHHKRVPSLIISYPVYSPTQHQRLPSQHDNQNGSLHHSEQQLPVYGLGSTYSAAQYPPRYYNNGQEVVSLHHGGQNLNHGDQLYYGQQQSQDYPYLQQMQPQVNLCENRSFTFQHQSSSTIQMRDVAGFVRTASAKNDQLYAPPAGPPPPPAYGNTTTYAEPSYPPTQQTQVQDDRGFFSSNQSGYGVGQPQQPYGAQPQYPF</sequence>
<evidence type="ECO:0000256" key="1">
    <source>
        <dbReference type="SAM" id="MobiDB-lite"/>
    </source>
</evidence>
<feature type="compositionally biased region" description="Low complexity" evidence="1">
    <location>
        <begin position="13"/>
        <end position="31"/>
    </location>
</feature>
<feature type="region of interest" description="Disordered" evidence="1">
    <location>
        <begin position="1"/>
        <end position="31"/>
    </location>
</feature>
<evidence type="ECO:0000313" key="3">
    <source>
        <dbReference type="Proteomes" id="UP000193642"/>
    </source>
</evidence>
<proteinExistence type="predicted"/>
<dbReference type="AlphaFoldDB" id="A0A1Y2BQI3"/>
<accession>A0A1Y2BQI3</accession>
<comment type="caution">
    <text evidence="2">The sequence shown here is derived from an EMBL/GenBank/DDBJ whole genome shotgun (WGS) entry which is preliminary data.</text>
</comment>
<protein>
    <submittedName>
        <fullName evidence="2">Uncharacterized protein</fullName>
    </submittedName>
</protein>
<dbReference type="EMBL" id="MCGO01000053">
    <property type="protein sequence ID" value="ORY36897.1"/>
    <property type="molecule type" value="Genomic_DNA"/>
</dbReference>
<feature type="compositionally biased region" description="Polar residues" evidence="1">
    <location>
        <begin position="242"/>
        <end position="259"/>
    </location>
</feature>
<dbReference type="Proteomes" id="UP000193642">
    <property type="component" value="Unassembled WGS sequence"/>
</dbReference>
<name>A0A1Y2BQI3_9FUNG</name>
<feature type="region of interest" description="Disordered" evidence="1">
    <location>
        <begin position="225"/>
        <end position="290"/>
    </location>
</feature>
<organism evidence="2 3">
    <name type="scientific">Rhizoclosmatium globosum</name>
    <dbReference type="NCBI Taxonomy" id="329046"/>
    <lineage>
        <taxon>Eukaryota</taxon>
        <taxon>Fungi</taxon>
        <taxon>Fungi incertae sedis</taxon>
        <taxon>Chytridiomycota</taxon>
        <taxon>Chytridiomycota incertae sedis</taxon>
        <taxon>Chytridiomycetes</taxon>
        <taxon>Chytridiales</taxon>
        <taxon>Chytriomycetaceae</taxon>
        <taxon>Rhizoclosmatium</taxon>
    </lineage>
</organism>
<feature type="compositionally biased region" description="Low complexity" evidence="1">
    <location>
        <begin position="270"/>
        <end position="290"/>
    </location>
</feature>
<gene>
    <name evidence="2" type="ORF">BCR33DRAFT_855044</name>
</gene>
<reference evidence="2 3" key="1">
    <citation type="submission" date="2016-07" db="EMBL/GenBank/DDBJ databases">
        <title>Pervasive Adenine N6-methylation of Active Genes in Fungi.</title>
        <authorList>
            <consortium name="DOE Joint Genome Institute"/>
            <person name="Mondo S.J."/>
            <person name="Dannebaum R.O."/>
            <person name="Kuo R.C."/>
            <person name="Labutti K."/>
            <person name="Haridas S."/>
            <person name="Kuo A."/>
            <person name="Salamov A."/>
            <person name="Ahrendt S.R."/>
            <person name="Lipzen A."/>
            <person name="Sullivan W."/>
            <person name="Andreopoulos W.B."/>
            <person name="Clum A."/>
            <person name="Lindquist E."/>
            <person name="Daum C."/>
            <person name="Ramamoorthy G.K."/>
            <person name="Gryganskyi A."/>
            <person name="Culley D."/>
            <person name="Magnuson J.K."/>
            <person name="James T.Y."/>
            <person name="O'Malley M.A."/>
            <person name="Stajich J.E."/>
            <person name="Spatafora J.W."/>
            <person name="Visel A."/>
            <person name="Grigoriev I.V."/>
        </authorList>
    </citation>
    <scope>NUCLEOTIDE SEQUENCE [LARGE SCALE GENOMIC DNA]</scope>
    <source>
        <strain evidence="2 3">JEL800</strain>
    </source>
</reference>